<dbReference type="AlphaFoldDB" id="A0A430FN79"/>
<evidence type="ECO:0000313" key="2">
    <source>
        <dbReference type="Proteomes" id="UP000287533"/>
    </source>
</evidence>
<keyword evidence="2" id="KW-1185">Reference proteome</keyword>
<reference evidence="1 2" key="1">
    <citation type="submission" date="2018-09" db="EMBL/GenBank/DDBJ databases">
        <title>Characterization of the phylogenetic diversity of five novel species belonging to the genus Bifidobacterium.</title>
        <authorList>
            <person name="Lugli G.A."/>
            <person name="Duranti S."/>
            <person name="Milani C."/>
        </authorList>
    </citation>
    <scope>NUCLEOTIDE SEQUENCE [LARGE SCALE GENOMIC DNA]</scope>
    <source>
        <strain evidence="1 2">2034B</strain>
    </source>
</reference>
<protein>
    <submittedName>
        <fullName evidence="1">Uncharacterized protein</fullName>
    </submittedName>
</protein>
<gene>
    <name evidence="1" type="ORF">D2E25_0601</name>
</gene>
<evidence type="ECO:0000313" key="1">
    <source>
        <dbReference type="EMBL" id="RSX54293.1"/>
    </source>
</evidence>
<sequence>MSDYTYMARDIARQLLELRGRVNRHRFEMRAVIGGSATGLDQQIDGALDEATKAIDQAVVALQQT</sequence>
<dbReference type="EMBL" id="QXGL01000001">
    <property type="protein sequence ID" value="RSX54293.1"/>
    <property type="molecule type" value="Genomic_DNA"/>
</dbReference>
<dbReference type="RefSeq" id="WP_125979523.1">
    <property type="nucleotide sequence ID" value="NZ_QXGL01000001.1"/>
</dbReference>
<comment type="caution">
    <text evidence="1">The sequence shown here is derived from an EMBL/GenBank/DDBJ whole genome shotgun (WGS) entry which is preliminary data.</text>
</comment>
<organism evidence="1 2">
    <name type="scientific">Bifidobacterium goeldii</name>
    <dbReference type="NCBI Taxonomy" id="2306975"/>
    <lineage>
        <taxon>Bacteria</taxon>
        <taxon>Bacillati</taxon>
        <taxon>Actinomycetota</taxon>
        <taxon>Actinomycetes</taxon>
        <taxon>Bifidobacteriales</taxon>
        <taxon>Bifidobacteriaceae</taxon>
        <taxon>Bifidobacterium</taxon>
    </lineage>
</organism>
<accession>A0A430FN79</accession>
<name>A0A430FN79_9BIFI</name>
<dbReference type="Proteomes" id="UP000287533">
    <property type="component" value="Unassembled WGS sequence"/>
</dbReference>
<proteinExistence type="predicted"/>